<dbReference type="SUPFAM" id="SSF81296">
    <property type="entry name" value="E set domains"/>
    <property type="match status" value="1"/>
</dbReference>
<dbReference type="PRINTS" id="PR00134">
    <property type="entry name" value="GLHYDRLASE10"/>
</dbReference>
<accession>E2FJN9</accession>
<dbReference type="GO" id="GO:0004553">
    <property type="term" value="F:hydrolase activity, hydrolyzing O-glycosyl compounds"/>
    <property type="evidence" value="ECO:0007669"/>
    <property type="project" value="InterPro"/>
</dbReference>
<keyword evidence="2" id="KW-0119">Carbohydrate metabolism</keyword>
<dbReference type="Gene3D" id="2.60.40.10">
    <property type="entry name" value="Immunoglobulins"/>
    <property type="match status" value="1"/>
</dbReference>
<organism evidence="6">
    <name type="scientific">uncultured microorganism</name>
    <dbReference type="NCBI Taxonomy" id="358574"/>
    <lineage>
        <taxon>unclassified sequences</taxon>
        <taxon>environmental samples</taxon>
    </lineage>
</organism>
<keyword evidence="6" id="KW-0858">Xylan degradation</keyword>
<dbReference type="InterPro" id="IPR013783">
    <property type="entry name" value="Ig-like_fold"/>
</dbReference>
<sequence length="481" mass="54590">MKKRILSVLTVPLSMCAAMSAQGLKDAYKDYFKIGVAVNNRNVADPDQIKVVLREFNSITAENAMKPQPTEPKKGEFNWEDADKIADFCRANGIKMRGHTLMWHSQIGSWMYQDEKGNLLSKEEFYANMKHHIQAIVNRYKDVVYCWDVVNEAVADSPVYPGRPELRNSPMYQIAGEEFIYKAFEYAHEADPDALLFYNDYNDAEPAKSQRIYNLVKRMKDAGVPIDGIGMQAHYNVYGPTMKEVDDAIKLYSTVVDHIHLTELDIRINEDMGGGLRFNQGQATVSDWERTLQQDQYVQLFKVLRKHKDVIDCVTFWNVSDKDSWLGVRNYPLLFDENYKPKQAYNAVKNFDPKMDNAVILEDFKPSELNQPGQEYPMVNSQGYARFKVNAPKATSVIVSLGLGGSGGTVLHKAEDGSWMGTTDGPMDEGFHYYHLTIDGGVFNDPGTNNYYGSTRWESGIEIPAHDADFYAMKNVPHGNV</sequence>
<dbReference type="CDD" id="cd02858">
    <property type="entry name" value="E_set_Esterase_N"/>
    <property type="match status" value="1"/>
</dbReference>
<dbReference type="InterPro" id="IPR017853">
    <property type="entry name" value="GH"/>
</dbReference>
<dbReference type="PANTHER" id="PTHR31490">
    <property type="entry name" value="GLYCOSYL HYDROLASE"/>
    <property type="match status" value="1"/>
</dbReference>
<dbReference type="InterPro" id="IPR014756">
    <property type="entry name" value="Ig_E-set"/>
</dbReference>
<dbReference type="Gene3D" id="3.20.20.80">
    <property type="entry name" value="Glycosidases"/>
    <property type="match status" value="1"/>
</dbReference>
<evidence type="ECO:0000313" key="6">
    <source>
        <dbReference type="EMBL" id="ADN44261.1"/>
    </source>
</evidence>
<keyword evidence="1" id="KW-0378">Hydrolase</keyword>
<feature type="domain" description="GH10" evidence="5">
    <location>
        <begin position="18"/>
        <end position="351"/>
    </location>
</feature>
<keyword evidence="4" id="KW-0624">Polysaccharide degradation</keyword>
<evidence type="ECO:0000256" key="1">
    <source>
        <dbReference type="ARBA" id="ARBA00022801"/>
    </source>
</evidence>
<reference evidence="6" key="1">
    <citation type="journal article" date="2011" name="Bioresour. Technol.">
        <title>A novel cold-active xylanase gene from the environmental DNA of goat rumen contents: direct cloning, expression and enzyme characterization.</title>
        <authorList>
            <person name="Wang G."/>
            <person name="Luo H."/>
            <person name="Wang Y."/>
            <person name="Huang H."/>
            <person name="Shi P."/>
            <person name="Yang P."/>
            <person name="Meng K."/>
            <person name="Bai Y."/>
            <person name="Yao B."/>
        </authorList>
    </citation>
    <scope>NUCLEOTIDE SEQUENCE</scope>
</reference>
<dbReference type="GO" id="GO:0045493">
    <property type="term" value="P:xylan catabolic process"/>
    <property type="evidence" value="ECO:0007669"/>
    <property type="project" value="UniProtKB-KW"/>
</dbReference>
<dbReference type="BRENDA" id="3.2.1.8">
    <property type="organism ID" value="9547"/>
</dbReference>
<protein>
    <submittedName>
        <fullName evidence="6">Xylanase</fullName>
    </submittedName>
</protein>
<dbReference type="InterPro" id="IPR001000">
    <property type="entry name" value="GH10_dom"/>
</dbReference>
<dbReference type="EMBL" id="HM156498">
    <property type="protein sequence ID" value="ADN44261.1"/>
    <property type="molecule type" value="Genomic_DNA"/>
</dbReference>
<dbReference type="SUPFAM" id="SSF51445">
    <property type="entry name" value="(Trans)glycosidases"/>
    <property type="match status" value="1"/>
</dbReference>
<dbReference type="CAZy" id="GH10">
    <property type="family name" value="Glycoside Hydrolase Family 10"/>
</dbReference>
<dbReference type="PROSITE" id="PS51760">
    <property type="entry name" value="GH10_2"/>
    <property type="match status" value="1"/>
</dbReference>
<dbReference type="SMART" id="SM00633">
    <property type="entry name" value="Glyco_10"/>
    <property type="match status" value="1"/>
</dbReference>
<dbReference type="SMR" id="E2FJN9"/>
<evidence type="ECO:0000256" key="2">
    <source>
        <dbReference type="ARBA" id="ARBA00023277"/>
    </source>
</evidence>
<dbReference type="Pfam" id="PF00331">
    <property type="entry name" value="Glyco_hydro_10"/>
    <property type="match status" value="1"/>
</dbReference>
<evidence type="ECO:0000256" key="4">
    <source>
        <dbReference type="ARBA" id="ARBA00023326"/>
    </source>
</evidence>
<dbReference type="PANTHER" id="PTHR31490:SF90">
    <property type="entry name" value="ENDO-1,4-BETA-XYLANASE A"/>
    <property type="match status" value="1"/>
</dbReference>
<dbReference type="InterPro" id="IPR044846">
    <property type="entry name" value="GH10"/>
</dbReference>
<proteinExistence type="predicted"/>
<name>E2FJN9_9ZZZZ</name>
<dbReference type="AlphaFoldDB" id="E2FJN9"/>
<keyword evidence="3" id="KW-0326">Glycosidase</keyword>
<evidence type="ECO:0000256" key="3">
    <source>
        <dbReference type="ARBA" id="ARBA00023295"/>
    </source>
</evidence>
<evidence type="ECO:0000259" key="5">
    <source>
        <dbReference type="PROSITE" id="PS51760"/>
    </source>
</evidence>